<evidence type="ECO:0000313" key="2">
    <source>
        <dbReference type="EMBL" id="KAK8834529.1"/>
    </source>
</evidence>
<evidence type="ECO:0000313" key="3">
    <source>
        <dbReference type="EMBL" id="KAK8838011.1"/>
    </source>
</evidence>
<dbReference type="Pfam" id="PF00168">
    <property type="entry name" value="C2"/>
    <property type="match status" value="1"/>
</dbReference>
<dbReference type="SUPFAM" id="SSF49562">
    <property type="entry name" value="C2 domain (Calcium/lipid-binding domain, CaLB)"/>
    <property type="match status" value="1"/>
</dbReference>
<gene>
    <name evidence="2" type="ORF">M9Y10_027564</name>
    <name evidence="3" type="ORF">M9Y10_035957</name>
</gene>
<protein>
    <recommendedName>
        <fullName evidence="1">C2 domain-containing protein</fullName>
    </recommendedName>
</protein>
<name>A0ABR2GWH3_9EUKA</name>
<keyword evidence="4" id="KW-1185">Reference proteome</keyword>
<feature type="domain" description="C2" evidence="1">
    <location>
        <begin position="1"/>
        <end position="100"/>
    </location>
</feature>
<dbReference type="EMBL" id="JAPFFF010000057">
    <property type="protein sequence ID" value="KAK8838011.1"/>
    <property type="molecule type" value="Genomic_DNA"/>
</dbReference>
<evidence type="ECO:0000259" key="1">
    <source>
        <dbReference type="PROSITE" id="PS50004"/>
    </source>
</evidence>
<reference evidence="3 4" key="1">
    <citation type="submission" date="2024-04" db="EMBL/GenBank/DDBJ databases">
        <title>Tritrichomonas musculus Genome.</title>
        <authorList>
            <person name="Alves-Ferreira E."/>
            <person name="Grigg M."/>
            <person name="Lorenzi H."/>
            <person name="Galac M."/>
        </authorList>
    </citation>
    <scope>NUCLEOTIDE SEQUENCE [LARGE SCALE GENOMIC DNA]</scope>
    <source>
        <strain evidence="3 4">EAF2021</strain>
    </source>
</reference>
<dbReference type="Gene3D" id="2.60.40.150">
    <property type="entry name" value="C2 domain"/>
    <property type="match status" value="1"/>
</dbReference>
<evidence type="ECO:0000313" key="4">
    <source>
        <dbReference type="Proteomes" id="UP001470230"/>
    </source>
</evidence>
<dbReference type="InterPro" id="IPR035892">
    <property type="entry name" value="C2_domain_sf"/>
</dbReference>
<comment type="caution">
    <text evidence="3">The sequence shown here is derived from an EMBL/GenBank/DDBJ whole genome shotgun (WGS) entry which is preliminary data.</text>
</comment>
<proteinExistence type="predicted"/>
<organism evidence="3 4">
    <name type="scientific">Tritrichomonas musculus</name>
    <dbReference type="NCBI Taxonomy" id="1915356"/>
    <lineage>
        <taxon>Eukaryota</taxon>
        <taxon>Metamonada</taxon>
        <taxon>Parabasalia</taxon>
        <taxon>Tritrichomonadida</taxon>
        <taxon>Tritrichomonadidae</taxon>
        <taxon>Tritrichomonas</taxon>
    </lineage>
</organism>
<dbReference type="InterPro" id="IPR000008">
    <property type="entry name" value="C2_dom"/>
</dbReference>
<dbReference type="EMBL" id="JAPFFF010000376">
    <property type="protein sequence ID" value="KAK8834529.1"/>
    <property type="molecule type" value="Genomic_DNA"/>
</dbReference>
<dbReference type="CDD" id="cd00030">
    <property type="entry name" value="C2"/>
    <property type="match status" value="1"/>
</dbReference>
<accession>A0ABR2GWH3</accession>
<dbReference type="PROSITE" id="PS50004">
    <property type="entry name" value="C2"/>
    <property type="match status" value="1"/>
</dbReference>
<dbReference type="SMART" id="SM00239">
    <property type="entry name" value="C2"/>
    <property type="match status" value="1"/>
</dbReference>
<sequence>MLHVHVLQAQKLHFPREKPQKARIDCFSKSSLTYFYGSFKSNDKTADPKWDFEFDMDLFRASSLNFVLYCSKVLSKDEYLGKVDINMSDLFRQEKGKQLLSNPNTKIQFEFPIQPQDSVLVLTICYSEKVYRPITFTNVQKPIVHLWLTFDPSYEYDGKQNPVELELIQINGQNNSFQNCLYYLLDNHHSWKEIGIRSSEKNALIGSNYTQIHTLFLFLLCNKYNFFVLNVFNYTGKVTLNFVCENYGKNSFFEGRFYPTPNESSNQIGIIKTVDVQVESNKKYVAPIYLHDSVNANQNFDLTIESINTSDIVIDSSQLPSKYSELVTSEIPFHSQIINKAKEAIPSLNNSNIRRVNVLPQSSEEISLKQILIDLNAATNPKIRLYTGNYNGFSLWYPFFIVYNKNNQQRCKEIESNLLKKPNEFLSTPKSNHSYGFSYNSLVDFELDKIGTDKIIIFNIECKTSAKISSPSVMFAISHFCNGNETLLFQNFVSDDECDSNYCVLLRLEFVGDDWKLYPMLSYYKQRKELESSVASLYANNWRKNNIK</sequence>
<dbReference type="Proteomes" id="UP001470230">
    <property type="component" value="Unassembled WGS sequence"/>
</dbReference>